<gene>
    <name evidence="2" type="ORF">P3W85_28310</name>
</gene>
<evidence type="ECO:0000313" key="2">
    <source>
        <dbReference type="EMBL" id="MDF3836824.1"/>
    </source>
</evidence>
<dbReference type="EMBL" id="JARJLM010000464">
    <property type="protein sequence ID" value="MDF3836824.1"/>
    <property type="molecule type" value="Genomic_DNA"/>
</dbReference>
<reference evidence="2 3" key="1">
    <citation type="submission" date="2023-03" db="EMBL/GenBank/DDBJ databases">
        <title>Draft assemblies of triclosan tolerant bacteria isolated from returned activated sludge.</title>
        <authorList>
            <person name="Van Hamelsveld S."/>
        </authorList>
    </citation>
    <scope>NUCLEOTIDE SEQUENCE [LARGE SCALE GENOMIC DNA]</scope>
    <source>
        <strain evidence="2 3">GW210010_S58</strain>
    </source>
</reference>
<dbReference type="RefSeq" id="WP_276267182.1">
    <property type="nucleotide sequence ID" value="NZ_JARJLM010000464.1"/>
</dbReference>
<protein>
    <submittedName>
        <fullName evidence="2">Uncharacterized protein</fullName>
    </submittedName>
</protein>
<sequence length="216" mass="22623">MTMRIVPEGSLTKPGDGAARRVSDAANGSFQQQLAQAERMLEPVVRAISMRGPGAAAVTAQVGIPAAHVVAQAIESTGEAMPTNAVRQPTAIPAGIGQRAIAGSGTVARPQMQSAIAMHVFQPSAEGGSIDDVTRAAALPREAAGVPWRSRARRGDLAVRIDDGVTQPTVVVAHVMREGDEGDVSLRERIAGELARHGLDTYALMINGRRDERGRP</sequence>
<evidence type="ECO:0000313" key="3">
    <source>
        <dbReference type="Proteomes" id="UP001216674"/>
    </source>
</evidence>
<feature type="region of interest" description="Disordered" evidence="1">
    <location>
        <begin position="1"/>
        <end position="21"/>
    </location>
</feature>
<evidence type="ECO:0000256" key="1">
    <source>
        <dbReference type="SAM" id="MobiDB-lite"/>
    </source>
</evidence>
<name>A0ABT6AW19_9BURK</name>
<accession>A0ABT6AW19</accession>
<keyword evidence="3" id="KW-1185">Reference proteome</keyword>
<organism evidence="2 3">
    <name type="scientific">Cupriavidus basilensis</name>
    <dbReference type="NCBI Taxonomy" id="68895"/>
    <lineage>
        <taxon>Bacteria</taxon>
        <taxon>Pseudomonadati</taxon>
        <taxon>Pseudomonadota</taxon>
        <taxon>Betaproteobacteria</taxon>
        <taxon>Burkholderiales</taxon>
        <taxon>Burkholderiaceae</taxon>
        <taxon>Cupriavidus</taxon>
    </lineage>
</organism>
<dbReference type="Proteomes" id="UP001216674">
    <property type="component" value="Unassembled WGS sequence"/>
</dbReference>
<comment type="caution">
    <text evidence="2">The sequence shown here is derived from an EMBL/GenBank/DDBJ whole genome shotgun (WGS) entry which is preliminary data.</text>
</comment>
<proteinExistence type="predicted"/>